<keyword evidence="4" id="KW-1185">Reference proteome</keyword>
<proteinExistence type="predicted"/>
<dbReference type="GO" id="GO:0005634">
    <property type="term" value="C:nucleus"/>
    <property type="evidence" value="ECO:0007669"/>
    <property type="project" value="UniProtKB-ARBA"/>
</dbReference>
<evidence type="ECO:0000313" key="3">
    <source>
        <dbReference type="EMBL" id="CAA3011300.1"/>
    </source>
</evidence>
<dbReference type="InterPro" id="IPR008942">
    <property type="entry name" value="ENTH_VHS"/>
</dbReference>
<accession>A0A8S0U1U4</accession>
<dbReference type="EMBL" id="CACTIH010007364">
    <property type="protein sequence ID" value="CAA3011300.1"/>
    <property type="molecule type" value="Genomic_DNA"/>
</dbReference>
<dbReference type="Proteomes" id="UP000594638">
    <property type="component" value="Unassembled WGS sequence"/>
</dbReference>
<dbReference type="GO" id="GO:0031124">
    <property type="term" value="P:mRNA 3'-end processing"/>
    <property type="evidence" value="ECO:0007669"/>
    <property type="project" value="TreeGrafter"/>
</dbReference>
<dbReference type="Pfam" id="PF04818">
    <property type="entry name" value="CID"/>
    <property type="match status" value="1"/>
</dbReference>
<dbReference type="GO" id="GO:0000993">
    <property type="term" value="F:RNA polymerase II complex binding"/>
    <property type="evidence" value="ECO:0007669"/>
    <property type="project" value="TreeGrafter"/>
</dbReference>
<dbReference type="Gene3D" id="1.25.40.90">
    <property type="match status" value="1"/>
</dbReference>
<dbReference type="PANTHER" id="PTHR12460">
    <property type="entry name" value="CYCLIN-DEPENDENT KINASE INHIBITOR-RELATED PROTEIN"/>
    <property type="match status" value="1"/>
</dbReference>
<evidence type="ECO:0000259" key="2">
    <source>
        <dbReference type="PROSITE" id="PS51391"/>
    </source>
</evidence>
<sequence length="130" mass="14567">MKPSEQCVEQDCSFAAPKAAAQNRQLRGGGASMLWWYGSSLSASWNSGGEGGIQRCGMNSVFNEEILDKLSKLINTHQCIEKQVVATWDRQFQNPEMVRKVNLLYLAHDIPKNSKQNGNEFVSGFWMVLP</sequence>
<dbReference type="InterPro" id="IPR006569">
    <property type="entry name" value="CID_dom"/>
</dbReference>
<comment type="caution">
    <text evidence="3">The sequence shown here is derived from an EMBL/GenBank/DDBJ whole genome shotgun (WGS) entry which is preliminary data.</text>
</comment>
<evidence type="ECO:0000313" key="4">
    <source>
        <dbReference type="Proteomes" id="UP000594638"/>
    </source>
</evidence>
<organism evidence="3 4">
    <name type="scientific">Olea europaea subsp. europaea</name>
    <dbReference type="NCBI Taxonomy" id="158383"/>
    <lineage>
        <taxon>Eukaryota</taxon>
        <taxon>Viridiplantae</taxon>
        <taxon>Streptophyta</taxon>
        <taxon>Embryophyta</taxon>
        <taxon>Tracheophyta</taxon>
        <taxon>Spermatophyta</taxon>
        <taxon>Magnoliopsida</taxon>
        <taxon>eudicotyledons</taxon>
        <taxon>Gunneridae</taxon>
        <taxon>Pentapetalae</taxon>
        <taxon>asterids</taxon>
        <taxon>lamiids</taxon>
        <taxon>Lamiales</taxon>
        <taxon>Oleaceae</taxon>
        <taxon>Oleeae</taxon>
        <taxon>Olea</taxon>
    </lineage>
</organism>
<gene>
    <name evidence="3" type="ORF">OLEA9_A116331</name>
</gene>
<protein>
    <recommendedName>
        <fullName evidence="2">CID domain-containing protein</fullName>
    </recommendedName>
</protein>
<dbReference type="AlphaFoldDB" id="A0A8S0U1U4"/>
<name>A0A8S0U1U4_OLEEU</name>
<dbReference type="PANTHER" id="PTHR12460:SF27">
    <property type="entry name" value="ENTH_VHS FAMILY PROTEIN"/>
    <property type="match status" value="1"/>
</dbReference>
<dbReference type="PROSITE" id="PS51391">
    <property type="entry name" value="CID"/>
    <property type="match status" value="1"/>
</dbReference>
<evidence type="ECO:0000256" key="1">
    <source>
        <dbReference type="ARBA" id="ARBA00022664"/>
    </source>
</evidence>
<keyword evidence="1" id="KW-0507">mRNA processing</keyword>
<dbReference type="Gramene" id="OE9A116331T1">
    <property type="protein sequence ID" value="OE9A116331C1"/>
    <property type="gene ID" value="OE9A116331"/>
</dbReference>
<reference evidence="3 4" key="1">
    <citation type="submission" date="2019-12" db="EMBL/GenBank/DDBJ databases">
        <authorList>
            <person name="Alioto T."/>
            <person name="Alioto T."/>
            <person name="Gomez Garrido J."/>
        </authorList>
    </citation>
    <scope>NUCLEOTIDE SEQUENCE [LARGE SCALE GENOMIC DNA]</scope>
</reference>
<feature type="domain" description="CID" evidence="2">
    <location>
        <begin position="1"/>
        <end position="130"/>
    </location>
</feature>